<dbReference type="Proteomes" id="UP000196084">
    <property type="component" value="Unassembled WGS sequence"/>
</dbReference>
<keyword evidence="3" id="KW-1185">Reference proteome</keyword>
<evidence type="ECO:0000313" key="2">
    <source>
        <dbReference type="EMBL" id="OVE84854.1"/>
    </source>
</evidence>
<organism evidence="2 3">
    <name type="scientific">Natronolimnobius baerhuensis</name>
    <dbReference type="NCBI Taxonomy" id="253108"/>
    <lineage>
        <taxon>Archaea</taxon>
        <taxon>Methanobacteriati</taxon>
        <taxon>Methanobacteriota</taxon>
        <taxon>Stenosarchaea group</taxon>
        <taxon>Halobacteria</taxon>
        <taxon>Halobacteriales</taxon>
        <taxon>Natrialbaceae</taxon>
        <taxon>Natronolimnobius</taxon>
    </lineage>
</organism>
<name>A0A202E9F9_9EURY</name>
<dbReference type="AlphaFoldDB" id="A0A202E9F9"/>
<accession>A0A202E9F9</accession>
<evidence type="ECO:0000256" key="1">
    <source>
        <dbReference type="SAM" id="MobiDB-lite"/>
    </source>
</evidence>
<gene>
    <name evidence="2" type="ORF">B2G88_10795</name>
</gene>
<proteinExistence type="predicted"/>
<feature type="region of interest" description="Disordered" evidence="1">
    <location>
        <begin position="250"/>
        <end position="270"/>
    </location>
</feature>
<comment type="caution">
    <text evidence="2">The sequence shown here is derived from an EMBL/GenBank/DDBJ whole genome shotgun (WGS) entry which is preliminary data.</text>
</comment>
<dbReference type="RefSeq" id="WP_087714758.1">
    <property type="nucleotide sequence ID" value="NZ_MWPH01000002.1"/>
</dbReference>
<dbReference type="EMBL" id="MWPH01000002">
    <property type="protein sequence ID" value="OVE84854.1"/>
    <property type="molecule type" value="Genomic_DNA"/>
</dbReference>
<dbReference type="OrthoDB" id="198475at2157"/>
<evidence type="ECO:0000313" key="3">
    <source>
        <dbReference type="Proteomes" id="UP000196084"/>
    </source>
</evidence>
<sequence>MNRRTALGWLGAGTAAVGLGGYHQRRRIGRWSDRNALHGAQEIEHPTVSDATSLRPTESHLIDALEELAERVEAARERWPDGEIEADEDELMAHSGRQFERADATLEEYEAQRGSFGEFSAAERLDVLGDLRGALGGAEQAITLAALQRGERDRDDISADLEALREEYEAVLEGLSYVAPNLSWAATAYGELDEWLDTARGSIRMAERYVHGEGNLDTVEPQYSAARAASARARLDDAVRFQDSLEASAREEASAGSLESDLEDASERLEERTETVIENVEFETEDGGDEIDAHAYRIYISHLLERHDGPTDAFEKGLPALAVRRAVERHAYALSLPAFEDIPSTSEPDVTVEFDTTGDAVRDAKARASSALEDRIRADGDDQLVQHLCAMLVDRFERQDRRLERHLEAINEESASDWARQLEQTRLRYLEIEELATAIPDVMAVVTEIDD</sequence>
<protein>
    <submittedName>
        <fullName evidence="2">Uncharacterized protein</fullName>
    </submittedName>
</protein>
<reference evidence="2 3" key="1">
    <citation type="submission" date="2017-02" db="EMBL/GenBank/DDBJ databases">
        <title>Natronthermophilus aegyptiacus gen. nov.,sp. nov., an aerobic, extremely halophilic alkalithermophilic archaeon isolated from the athalassohaline Wadi An Natrun, Egypt.</title>
        <authorList>
            <person name="Zhao B."/>
        </authorList>
    </citation>
    <scope>NUCLEOTIDE SEQUENCE [LARGE SCALE GENOMIC DNA]</scope>
    <source>
        <strain evidence="2 3">CGMCC 1.3597</strain>
    </source>
</reference>